<dbReference type="InterPro" id="IPR023213">
    <property type="entry name" value="CAT-like_dom_sf"/>
</dbReference>
<keyword evidence="2" id="KW-0808">Transferase</keyword>
<evidence type="ECO:0000256" key="3">
    <source>
        <dbReference type="ARBA" id="ARBA00023315"/>
    </source>
</evidence>
<accession>A0AAP0NHI3</accession>
<dbReference type="GO" id="GO:0016746">
    <property type="term" value="F:acyltransferase activity"/>
    <property type="evidence" value="ECO:0007669"/>
    <property type="project" value="UniProtKB-KW"/>
</dbReference>
<name>A0AAP0NHI3_9MAGN</name>
<evidence type="ECO:0000256" key="2">
    <source>
        <dbReference type="ARBA" id="ARBA00022679"/>
    </source>
</evidence>
<evidence type="ECO:0000313" key="5">
    <source>
        <dbReference type="Proteomes" id="UP001420932"/>
    </source>
</evidence>
<comment type="similarity">
    <text evidence="1">Belongs to the plant acyltransferase family.</text>
</comment>
<dbReference type="AlphaFoldDB" id="A0AAP0NHI3"/>
<gene>
    <name evidence="4" type="ORF">Syun_024393</name>
</gene>
<keyword evidence="3" id="KW-0012">Acyltransferase</keyword>
<dbReference type="PANTHER" id="PTHR31623">
    <property type="entry name" value="F21J9.9"/>
    <property type="match status" value="1"/>
</dbReference>
<organism evidence="4 5">
    <name type="scientific">Stephania yunnanensis</name>
    <dbReference type="NCBI Taxonomy" id="152371"/>
    <lineage>
        <taxon>Eukaryota</taxon>
        <taxon>Viridiplantae</taxon>
        <taxon>Streptophyta</taxon>
        <taxon>Embryophyta</taxon>
        <taxon>Tracheophyta</taxon>
        <taxon>Spermatophyta</taxon>
        <taxon>Magnoliopsida</taxon>
        <taxon>Ranunculales</taxon>
        <taxon>Menispermaceae</taxon>
        <taxon>Menispermoideae</taxon>
        <taxon>Cissampelideae</taxon>
        <taxon>Stephania</taxon>
    </lineage>
</organism>
<evidence type="ECO:0000313" key="4">
    <source>
        <dbReference type="EMBL" id="KAK9108382.1"/>
    </source>
</evidence>
<keyword evidence="5" id="KW-1185">Reference proteome</keyword>
<protein>
    <submittedName>
        <fullName evidence="4">Uncharacterized protein</fullName>
    </submittedName>
</protein>
<evidence type="ECO:0000256" key="1">
    <source>
        <dbReference type="ARBA" id="ARBA00009861"/>
    </source>
</evidence>
<dbReference type="EMBL" id="JBBNAF010000010">
    <property type="protein sequence ID" value="KAK9108382.1"/>
    <property type="molecule type" value="Genomic_DNA"/>
</dbReference>
<sequence length="400" mass="44276">MAMGVEIISRDTIKPTSPTPSHLKTYSLSFLDQLAPPIFVPILLFYTNTKTTTSVDYLEAKVTNRSLSDVVANPNVDHLKQLLPSEPHTLESKSWSDSPLLAVQVNRFQCGGVVIGMCISHKVADASSLSSFVNGWSCIARGDCDAVAPHFELATLFPWIDFMDQEFEATDQGTNKDNKIVTKRFVFNASNIARLIEKARDGSSMKPPTRVEVVSAFIWKRFMNWDRSKSHPTSKSYSACHAVNLRKRRVPPLAEHGFGNMCIAATASLTSDEVDDEYCSLVSKIRGAIRGIDGELVKKVESGDEWSMDHIKAEIMQACKGERVQINFSSWCKLGFYDADFGWGTPVWVSSATVSLKNLVIMVDTKNGDGIEAWVNMLEDDMVGFESDPELLALASETSN</sequence>
<dbReference type="PANTHER" id="PTHR31623:SF17">
    <property type="entry name" value="F21J9.9"/>
    <property type="match status" value="1"/>
</dbReference>
<comment type="caution">
    <text evidence="4">The sequence shown here is derived from an EMBL/GenBank/DDBJ whole genome shotgun (WGS) entry which is preliminary data.</text>
</comment>
<reference evidence="4 5" key="1">
    <citation type="submission" date="2024-01" db="EMBL/GenBank/DDBJ databases">
        <title>Genome assemblies of Stephania.</title>
        <authorList>
            <person name="Yang L."/>
        </authorList>
    </citation>
    <scope>NUCLEOTIDE SEQUENCE [LARGE SCALE GENOMIC DNA]</scope>
    <source>
        <strain evidence="4">YNDBR</strain>
        <tissue evidence="4">Leaf</tissue>
    </source>
</reference>
<dbReference type="Pfam" id="PF02458">
    <property type="entry name" value="Transferase"/>
    <property type="match status" value="2"/>
</dbReference>
<proteinExistence type="inferred from homology"/>
<dbReference type="Proteomes" id="UP001420932">
    <property type="component" value="Unassembled WGS sequence"/>
</dbReference>
<dbReference type="Gene3D" id="3.30.559.10">
    <property type="entry name" value="Chloramphenicol acetyltransferase-like domain"/>
    <property type="match status" value="3"/>
</dbReference>